<dbReference type="EMBL" id="JAZGQO010000004">
    <property type="protein sequence ID" value="KAK6187379.1"/>
    <property type="molecule type" value="Genomic_DNA"/>
</dbReference>
<accession>A0AAN8PZY6</accession>
<evidence type="ECO:0000313" key="2">
    <source>
        <dbReference type="EMBL" id="KAK6187379.1"/>
    </source>
</evidence>
<name>A0AAN8PZY6_PATCE</name>
<dbReference type="AlphaFoldDB" id="A0AAN8PZY6"/>
<dbReference type="Proteomes" id="UP001347796">
    <property type="component" value="Unassembled WGS sequence"/>
</dbReference>
<evidence type="ECO:0000256" key="1">
    <source>
        <dbReference type="SAM" id="MobiDB-lite"/>
    </source>
</evidence>
<sequence length="840" mass="97657">MPLTAKERAKRYRERIKADPVKHNNYLAKERDRWKSRNERNKVNKIVNMTEREKRIKRRKWREASKKHYCKKLIEKKANEFLELNSPPNSPEDAPLCLPRRGRRRVVFRNRSRTSRKLQSIEQALAKQQRLVEKYKKRLNRLKSPSVPDKNSPRSKTNKLIGKACVSNTVRRTLLFHHVLIEELRTKSAQLKEKNGKRKKEEVICGKILEKYRLLDEARKQLKTSRRIIKNQDSCSKTGGRPGIPIRYQQLVEKFYLRDDNSQMKTGKKDTVTKNKVKMQKRLLTDTLQNLHAKFCAENTFVKMSYSSFCRLRPFWVKQPSLTDRDTCVCKKHENVQLLIDRLLFMKTLSTEFSSVEKLTKSVCCIDSQKNEMDCMTGLCIKCKQKSVRIDCRENMDTKTYWFQWNTVKKTITSKKTASEEKEIKIVVKEKIEGTVAEMVIALEEMLPDICQHVYNIKHQFRQSKLLKDQCSNSPRDAIIHIDFSENWECKYNNEIQSVHFGGSHVQVTLHTGVIYIQDKCVSFCTISDSNRHDPPSIWAYLNPVFSYISLHHREVKFLHFQSDGPSTQYRNKSNFHYMSKIPFDRGFHAITWDFWEAGHGKGAPDGVGAVIKRTADSLVSRGMDIPNAESLFEKLVAKSLNVQLFYVSSDAISTYDSVLPNNLEVIKGTLKVHQAFTETIGEITVRNLSCYCSDVLSEICSCLNPRVHNTDPAKDTKLHDDVLPTPEKSTNTSKDSLLDIPESDVLPERLFNKWCIVDYDKKPFLGKILQADGDGIEVTTMKPIGDNKFVWPAVKDILWYEYSKILTLITDPERISSRRELYQVPRQIWSEVLKKVETT</sequence>
<proteinExistence type="predicted"/>
<protein>
    <submittedName>
        <fullName evidence="2">Uncharacterized protein</fullName>
    </submittedName>
</protein>
<evidence type="ECO:0000313" key="3">
    <source>
        <dbReference type="Proteomes" id="UP001347796"/>
    </source>
</evidence>
<reference evidence="2 3" key="1">
    <citation type="submission" date="2024-01" db="EMBL/GenBank/DDBJ databases">
        <title>The genome of the rayed Mediterranean limpet Patella caerulea (Linnaeus, 1758).</title>
        <authorList>
            <person name="Anh-Thu Weber A."/>
            <person name="Halstead-Nussloch G."/>
        </authorList>
    </citation>
    <scope>NUCLEOTIDE SEQUENCE [LARGE SCALE GENOMIC DNA]</scope>
    <source>
        <strain evidence="2">AATW-2023a</strain>
        <tissue evidence="2">Whole specimen</tissue>
    </source>
</reference>
<gene>
    <name evidence="2" type="ORF">SNE40_005424</name>
</gene>
<comment type="caution">
    <text evidence="2">The sequence shown here is derived from an EMBL/GenBank/DDBJ whole genome shotgun (WGS) entry which is preliminary data.</text>
</comment>
<dbReference type="PANTHER" id="PTHR46601">
    <property type="entry name" value="ULP_PROTEASE DOMAIN-CONTAINING PROTEIN"/>
    <property type="match status" value="1"/>
</dbReference>
<keyword evidence="3" id="KW-1185">Reference proteome</keyword>
<organism evidence="2 3">
    <name type="scientific">Patella caerulea</name>
    <name type="common">Rayed Mediterranean limpet</name>
    <dbReference type="NCBI Taxonomy" id="87958"/>
    <lineage>
        <taxon>Eukaryota</taxon>
        <taxon>Metazoa</taxon>
        <taxon>Spiralia</taxon>
        <taxon>Lophotrochozoa</taxon>
        <taxon>Mollusca</taxon>
        <taxon>Gastropoda</taxon>
        <taxon>Patellogastropoda</taxon>
        <taxon>Patelloidea</taxon>
        <taxon>Patellidae</taxon>
        <taxon>Patella</taxon>
    </lineage>
</organism>
<dbReference type="PANTHER" id="PTHR46601:SF1">
    <property type="entry name" value="ADF-H DOMAIN-CONTAINING PROTEIN"/>
    <property type="match status" value="1"/>
</dbReference>
<feature type="region of interest" description="Disordered" evidence="1">
    <location>
        <begin position="715"/>
        <end position="737"/>
    </location>
</feature>